<evidence type="ECO:0000313" key="1">
    <source>
        <dbReference type="EMBL" id="MFC6791928.1"/>
    </source>
</evidence>
<name>A0ABW2BNB4_9HYPH</name>
<dbReference type="Proteomes" id="UP001596292">
    <property type="component" value="Unassembled WGS sequence"/>
</dbReference>
<gene>
    <name evidence="1" type="ORF">ACFQE0_21440</name>
</gene>
<comment type="caution">
    <text evidence="1">The sequence shown here is derived from an EMBL/GenBank/DDBJ whole genome shotgun (WGS) entry which is preliminary data.</text>
</comment>
<protein>
    <submittedName>
        <fullName evidence="1">Uncharacterized protein</fullName>
    </submittedName>
</protein>
<dbReference type="EMBL" id="JBHSWN010000001">
    <property type="protein sequence ID" value="MFC6791928.1"/>
    <property type="molecule type" value="Genomic_DNA"/>
</dbReference>
<organism evidence="1 2">
    <name type="scientific">Methylobacterium komagatae</name>
    <dbReference type="NCBI Taxonomy" id="374425"/>
    <lineage>
        <taxon>Bacteria</taxon>
        <taxon>Pseudomonadati</taxon>
        <taxon>Pseudomonadota</taxon>
        <taxon>Alphaproteobacteria</taxon>
        <taxon>Hyphomicrobiales</taxon>
        <taxon>Methylobacteriaceae</taxon>
        <taxon>Methylobacterium</taxon>
    </lineage>
</organism>
<keyword evidence="2" id="KW-1185">Reference proteome</keyword>
<dbReference type="RefSeq" id="WP_378973258.1">
    <property type="nucleotide sequence ID" value="NZ_JBHSWN010000001.1"/>
</dbReference>
<accession>A0ABW2BNB4</accession>
<evidence type="ECO:0000313" key="2">
    <source>
        <dbReference type="Proteomes" id="UP001596292"/>
    </source>
</evidence>
<proteinExistence type="predicted"/>
<reference evidence="2" key="1">
    <citation type="journal article" date="2019" name="Int. J. Syst. Evol. Microbiol.">
        <title>The Global Catalogue of Microorganisms (GCM) 10K type strain sequencing project: providing services to taxonomists for standard genome sequencing and annotation.</title>
        <authorList>
            <consortium name="The Broad Institute Genomics Platform"/>
            <consortium name="The Broad Institute Genome Sequencing Center for Infectious Disease"/>
            <person name="Wu L."/>
            <person name="Ma J."/>
        </authorList>
    </citation>
    <scope>NUCLEOTIDE SEQUENCE [LARGE SCALE GENOMIC DNA]</scope>
    <source>
        <strain evidence="2">CCUG 48316</strain>
    </source>
</reference>
<sequence>MSPSKQLWQHEISSTVELAKTFSDSAYSTEEDRAVIRHAISLLEEHCKDLEGLSALFDLDGTIPLDAIYAQSAKLAMATALIFGCCGISDSSRALNGDRQAAVARGGKVKAAEKHLRMQKEVLAKNISDWHAARAHPHTTAESILVAVNRDLKAYDKSITSRSLQDWIKRHAPDFLA</sequence>